<evidence type="ECO:0000313" key="2">
    <source>
        <dbReference type="Proteomes" id="UP001153076"/>
    </source>
</evidence>
<gene>
    <name evidence="1" type="ORF">Cgig2_009237</name>
</gene>
<evidence type="ECO:0000313" key="1">
    <source>
        <dbReference type="EMBL" id="KAJ8421108.1"/>
    </source>
</evidence>
<reference evidence="1" key="1">
    <citation type="submission" date="2022-04" db="EMBL/GenBank/DDBJ databases">
        <title>Carnegiea gigantea Genome sequencing and assembly v2.</title>
        <authorList>
            <person name="Copetti D."/>
            <person name="Sanderson M.J."/>
            <person name="Burquez A."/>
            <person name="Wojciechowski M.F."/>
        </authorList>
    </citation>
    <scope>NUCLEOTIDE SEQUENCE</scope>
    <source>
        <strain evidence="1">SGP5-SGP5p</strain>
        <tissue evidence="1">Aerial part</tissue>
    </source>
</reference>
<keyword evidence="2" id="KW-1185">Reference proteome</keyword>
<comment type="caution">
    <text evidence="1">The sequence shown here is derived from an EMBL/GenBank/DDBJ whole genome shotgun (WGS) entry which is preliminary data.</text>
</comment>
<accession>A0A9Q1GJE2</accession>
<dbReference type="Proteomes" id="UP001153076">
    <property type="component" value="Unassembled WGS sequence"/>
</dbReference>
<dbReference type="EMBL" id="JAKOGI010002915">
    <property type="protein sequence ID" value="KAJ8421108.1"/>
    <property type="molecule type" value="Genomic_DNA"/>
</dbReference>
<name>A0A9Q1GJE2_9CARY</name>
<proteinExistence type="predicted"/>
<sequence length="202" mass="23504">MLWDRKAAAHEAWFPCPQLERPTLWPCYRAARPFWGLATFEIGTKCDVVWAEWYHGSGTTSGSVLSFAPTASLYNGGVRIFVKSHLSALANLFIERKRTSFLERERESLSFFIMETFKWHVRGTERPPESLPENYNDLCLYFDLSMAEEATQDFRIPEMTQVVFYAIVVSEDLELGIVNRDLAEHLKSSLEDLRWYMCEAWL</sequence>
<protein>
    <submittedName>
        <fullName evidence="1">Uncharacterized protein</fullName>
    </submittedName>
</protein>
<dbReference type="AlphaFoldDB" id="A0A9Q1GJE2"/>
<organism evidence="1 2">
    <name type="scientific">Carnegiea gigantea</name>
    <dbReference type="NCBI Taxonomy" id="171969"/>
    <lineage>
        <taxon>Eukaryota</taxon>
        <taxon>Viridiplantae</taxon>
        <taxon>Streptophyta</taxon>
        <taxon>Embryophyta</taxon>
        <taxon>Tracheophyta</taxon>
        <taxon>Spermatophyta</taxon>
        <taxon>Magnoliopsida</taxon>
        <taxon>eudicotyledons</taxon>
        <taxon>Gunneridae</taxon>
        <taxon>Pentapetalae</taxon>
        <taxon>Caryophyllales</taxon>
        <taxon>Cactineae</taxon>
        <taxon>Cactaceae</taxon>
        <taxon>Cactoideae</taxon>
        <taxon>Echinocereeae</taxon>
        <taxon>Carnegiea</taxon>
    </lineage>
</organism>